<keyword evidence="2" id="KW-1185">Reference proteome</keyword>
<accession>A0ACB9MD29</accession>
<proteinExistence type="predicted"/>
<dbReference type="Proteomes" id="UP001057402">
    <property type="component" value="Chromosome 10"/>
</dbReference>
<sequence length="123" mass="13599">MSYCTGCLIIFLGIGKNKGRVIFKGPPFSTVFVQEFCESRQNSKKYSLSLESGGEAVPPFSPPISQPRRYLSFRVSAAPPLLPVSVSIVGVVWTPCNAEYLRPPPPSVHRFSPRTSFGSRLHR</sequence>
<dbReference type="EMBL" id="CM042889">
    <property type="protein sequence ID" value="KAI4321422.1"/>
    <property type="molecule type" value="Genomic_DNA"/>
</dbReference>
<protein>
    <submittedName>
        <fullName evidence="1">Uncharacterized protein</fullName>
    </submittedName>
</protein>
<reference evidence="2" key="1">
    <citation type="journal article" date="2023" name="Front. Plant Sci.">
        <title>Chromosomal-level genome assembly of Melastoma candidum provides insights into trichome evolution.</title>
        <authorList>
            <person name="Zhong Y."/>
            <person name="Wu W."/>
            <person name="Sun C."/>
            <person name="Zou P."/>
            <person name="Liu Y."/>
            <person name="Dai S."/>
            <person name="Zhou R."/>
        </authorList>
    </citation>
    <scope>NUCLEOTIDE SEQUENCE [LARGE SCALE GENOMIC DNA]</scope>
</reference>
<evidence type="ECO:0000313" key="2">
    <source>
        <dbReference type="Proteomes" id="UP001057402"/>
    </source>
</evidence>
<evidence type="ECO:0000313" key="1">
    <source>
        <dbReference type="EMBL" id="KAI4321422.1"/>
    </source>
</evidence>
<name>A0ACB9MD29_9MYRT</name>
<gene>
    <name evidence="1" type="ORF">MLD38_034805</name>
</gene>
<comment type="caution">
    <text evidence="1">The sequence shown here is derived from an EMBL/GenBank/DDBJ whole genome shotgun (WGS) entry which is preliminary data.</text>
</comment>
<organism evidence="1 2">
    <name type="scientific">Melastoma candidum</name>
    <dbReference type="NCBI Taxonomy" id="119954"/>
    <lineage>
        <taxon>Eukaryota</taxon>
        <taxon>Viridiplantae</taxon>
        <taxon>Streptophyta</taxon>
        <taxon>Embryophyta</taxon>
        <taxon>Tracheophyta</taxon>
        <taxon>Spermatophyta</taxon>
        <taxon>Magnoliopsida</taxon>
        <taxon>eudicotyledons</taxon>
        <taxon>Gunneridae</taxon>
        <taxon>Pentapetalae</taxon>
        <taxon>rosids</taxon>
        <taxon>malvids</taxon>
        <taxon>Myrtales</taxon>
        <taxon>Melastomataceae</taxon>
        <taxon>Melastomatoideae</taxon>
        <taxon>Melastomateae</taxon>
        <taxon>Melastoma</taxon>
    </lineage>
</organism>